<gene>
    <name evidence="1" type="ORF">CCACVL1_08748</name>
</gene>
<protein>
    <submittedName>
        <fullName evidence="1">Uncharacterized protein</fullName>
    </submittedName>
</protein>
<dbReference type="Gramene" id="OMO87817">
    <property type="protein sequence ID" value="OMO87817"/>
    <property type="gene ID" value="CCACVL1_08748"/>
</dbReference>
<evidence type="ECO:0000313" key="2">
    <source>
        <dbReference type="Proteomes" id="UP000188268"/>
    </source>
</evidence>
<organism evidence="1 2">
    <name type="scientific">Corchorus capsularis</name>
    <name type="common">Jute</name>
    <dbReference type="NCBI Taxonomy" id="210143"/>
    <lineage>
        <taxon>Eukaryota</taxon>
        <taxon>Viridiplantae</taxon>
        <taxon>Streptophyta</taxon>
        <taxon>Embryophyta</taxon>
        <taxon>Tracheophyta</taxon>
        <taxon>Spermatophyta</taxon>
        <taxon>Magnoliopsida</taxon>
        <taxon>eudicotyledons</taxon>
        <taxon>Gunneridae</taxon>
        <taxon>Pentapetalae</taxon>
        <taxon>rosids</taxon>
        <taxon>malvids</taxon>
        <taxon>Malvales</taxon>
        <taxon>Malvaceae</taxon>
        <taxon>Grewioideae</taxon>
        <taxon>Apeibeae</taxon>
        <taxon>Corchorus</taxon>
    </lineage>
</organism>
<evidence type="ECO:0000313" key="1">
    <source>
        <dbReference type="EMBL" id="OMO87817.1"/>
    </source>
</evidence>
<reference evidence="1 2" key="1">
    <citation type="submission" date="2013-09" db="EMBL/GenBank/DDBJ databases">
        <title>Corchorus capsularis genome sequencing.</title>
        <authorList>
            <person name="Alam M."/>
            <person name="Haque M.S."/>
            <person name="Islam M.S."/>
            <person name="Emdad E.M."/>
            <person name="Islam M.M."/>
            <person name="Ahmed B."/>
            <person name="Halim A."/>
            <person name="Hossen Q.M.M."/>
            <person name="Hossain M.Z."/>
            <person name="Ahmed R."/>
            <person name="Khan M.M."/>
            <person name="Islam R."/>
            <person name="Rashid M.M."/>
            <person name="Khan S.A."/>
            <person name="Rahman M.S."/>
            <person name="Alam M."/>
        </authorList>
    </citation>
    <scope>NUCLEOTIDE SEQUENCE [LARGE SCALE GENOMIC DNA]</scope>
    <source>
        <strain evidence="2">cv. CVL-1</strain>
        <tissue evidence="1">Whole seedling</tissue>
    </source>
</reference>
<dbReference type="Proteomes" id="UP000188268">
    <property type="component" value="Unassembled WGS sequence"/>
</dbReference>
<dbReference type="EMBL" id="AWWV01009150">
    <property type="protein sequence ID" value="OMO87817.1"/>
    <property type="molecule type" value="Genomic_DNA"/>
</dbReference>
<keyword evidence="2" id="KW-1185">Reference proteome</keyword>
<proteinExistence type="predicted"/>
<name>A0A1R3IZ10_COCAP</name>
<dbReference type="AlphaFoldDB" id="A0A1R3IZ10"/>
<comment type="caution">
    <text evidence="1">The sequence shown here is derived from an EMBL/GenBank/DDBJ whole genome shotgun (WGS) entry which is preliminary data.</text>
</comment>
<sequence length="129" mass="14596">MVEDGEAVPGDGKDDGEAVVEWETDVERIVEGELVEKGPRLVIEQRRPDSELGSRNSRKSFLTRSKREKLDVCILSVEEAVPDAIAEAVKRWEGKVEICFEQSVEEKDERVSDCVESSKSDKIEKKFEI</sequence>
<accession>A0A1R3IZ10</accession>